<name>A0A3L8SUF9_CHLGU</name>
<protein>
    <submittedName>
        <fullName evidence="1">Uncharacterized protein</fullName>
    </submittedName>
</protein>
<comment type="caution">
    <text evidence="1">The sequence shown here is derived from an EMBL/GenBank/DDBJ whole genome shotgun (WGS) entry which is preliminary data.</text>
</comment>
<evidence type="ECO:0000313" key="2">
    <source>
        <dbReference type="Proteomes" id="UP000276834"/>
    </source>
</evidence>
<dbReference type="Proteomes" id="UP000276834">
    <property type="component" value="Unassembled WGS sequence"/>
</dbReference>
<proteinExistence type="predicted"/>
<dbReference type="EMBL" id="QUSF01000005">
    <property type="protein sequence ID" value="RLW08910.1"/>
    <property type="molecule type" value="Genomic_DNA"/>
</dbReference>
<organism evidence="1 2">
    <name type="scientific">Chloebia gouldiae</name>
    <name type="common">Gouldian finch</name>
    <name type="synonym">Erythrura gouldiae</name>
    <dbReference type="NCBI Taxonomy" id="44316"/>
    <lineage>
        <taxon>Eukaryota</taxon>
        <taxon>Metazoa</taxon>
        <taxon>Chordata</taxon>
        <taxon>Craniata</taxon>
        <taxon>Vertebrata</taxon>
        <taxon>Euteleostomi</taxon>
        <taxon>Archelosauria</taxon>
        <taxon>Archosauria</taxon>
        <taxon>Dinosauria</taxon>
        <taxon>Saurischia</taxon>
        <taxon>Theropoda</taxon>
        <taxon>Coelurosauria</taxon>
        <taxon>Aves</taxon>
        <taxon>Neognathae</taxon>
        <taxon>Neoaves</taxon>
        <taxon>Telluraves</taxon>
        <taxon>Australaves</taxon>
        <taxon>Passeriformes</taxon>
        <taxon>Passeroidea</taxon>
        <taxon>Passeridae</taxon>
        <taxon>Chloebia</taxon>
    </lineage>
</organism>
<gene>
    <name evidence="1" type="ORF">DV515_00002686</name>
</gene>
<reference evidence="1 2" key="1">
    <citation type="journal article" date="2018" name="Proc. R. Soc. B">
        <title>A non-coding region near Follistatin controls head colour polymorphism in the Gouldian finch.</title>
        <authorList>
            <person name="Toomey M.B."/>
            <person name="Marques C.I."/>
            <person name="Andrade P."/>
            <person name="Araujo P.M."/>
            <person name="Sabatino S."/>
            <person name="Gazda M.A."/>
            <person name="Afonso S."/>
            <person name="Lopes R.J."/>
            <person name="Corbo J.C."/>
            <person name="Carneiro M."/>
        </authorList>
    </citation>
    <scope>NUCLEOTIDE SEQUENCE [LARGE SCALE GENOMIC DNA]</scope>
    <source>
        <strain evidence="1">Red01</strain>
        <tissue evidence="1">Muscle</tissue>
    </source>
</reference>
<evidence type="ECO:0000313" key="1">
    <source>
        <dbReference type="EMBL" id="RLW08910.1"/>
    </source>
</evidence>
<accession>A0A3L8SUF9</accession>
<sequence>MKPDRALRNVLAAAEVAASVAEINGAAATRELELKERVEVVQEPERNNLWKVQNQKLKLLEGVTARLADITQAERSPVSGSDAPAAPQSLAKPLCLISSRHRGLKRGVHILEKEIFGHESFQAPGAGQPAASNVVFLSH</sequence>
<keyword evidence="2" id="KW-1185">Reference proteome</keyword>
<dbReference type="AlphaFoldDB" id="A0A3L8SUF9"/>